<dbReference type="AlphaFoldDB" id="A0A3B0RUW4"/>
<evidence type="ECO:0000256" key="1">
    <source>
        <dbReference type="ARBA" id="ARBA00023125"/>
    </source>
</evidence>
<reference evidence="4" key="1">
    <citation type="submission" date="2018-06" db="EMBL/GenBank/DDBJ databases">
        <authorList>
            <person name="Zhirakovskaya E."/>
        </authorList>
    </citation>
    <scope>NUCLEOTIDE SEQUENCE</scope>
</reference>
<dbReference type="InterPro" id="IPR036388">
    <property type="entry name" value="WH-like_DNA-bd_sf"/>
</dbReference>
<gene>
    <name evidence="4" type="ORF">MNBD_ALPHA05-2343</name>
</gene>
<feature type="domain" description="OmpR/PhoB-type" evidence="3">
    <location>
        <begin position="1"/>
        <end position="98"/>
    </location>
</feature>
<accession>A0A3B0RUW4</accession>
<sequence>MEFQIGPWTASTTTNEISNGQVTRRLEARAMDVLHVLYDRSGAVVTKDELIGAVWKRYAVTDHAVTVVISDLRNALGDNSRNPEFIQTVPKRGYRLIAEAKPPANQKTEPAQKTPLPKHIFAMFFLLAGVIAAVVFSFVENTTTPSVQNLVVIDADNATNEVRFDAIASSLTAITLDAVTSADDLFVIRWRDNTAIASAPGGWRLETSIIKTESGPACFLELSDRTTGQTIWTQSKAISADRFATAQSELVAEALSVIGVEAQPRLAQSAAIAADN</sequence>
<dbReference type="SMART" id="SM00862">
    <property type="entry name" value="Trans_reg_C"/>
    <property type="match status" value="1"/>
</dbReference>
<evidence type="ECO:0000313" key="4">
    <source>
        <dbReference type="EMBL" id="VAV96007.1"/>
    </source>
</evidence>
<keyword evidence="2" id="KW-0472">Membrane</keyword>
<dbReference type="Gene3D" id="1.10.10.10">
    <property type="entry name" value="Winged helix-like DNA-binding domain superfamily/Winged helix DNA-binding domain"/>
    <property type="match status" value="1"/>
</dbReference>
<evidence type="ECO:0000259" key="3">
    <source>
        <dbReference type="PROSITE" id="PS51755"/>
    </source>
</evidence>
<keyword evidence="1" id="KW-0238">DNA-binding</keyword>
<organism evidence="4">
    <name type="scientific">hydrothermal vent metagenome</name>
    <dbReference type="NCBI Taxonomy" id="652676"/>
    <lineage>
        <taxon>unclassified sequences</taxon>
        <taxon>metagenomes</taxon>
        <taxon>ecological metagenomes</taxon>
    </lineage>
</organism>
<dbReference type="GO" id="GO:0003677">
    <property type="term" value="F:DNA binding"/>
    <property type="evidence" value="ECO:0007669"/>
    <property type="project" value="UniProtKB-KW"/>
</dbReference>
<dbReference type="InterPro" id="IPR016032">
    <property type="entry name" value="Sig_transdc_resp-reg_C-effctor"/>
</dbReference>
<dbReference type="Pfam" id="PF00486">
    <property type="entry name" value="Trans_reg_C"/>
    <property type="match status" value="1"/>
</dbReference>
<dbReference type="CDD" id="cd00383">
    <property type="entry name" value="trans_reg_C"/>
    <property type="match status" value="1"/>
</dbReference>
<dbReference type="SUPFAM" id="SSF46894">
    <property type="entry name" value="C-terminal effector domain of the bipartite response regulators"/>
    <property type="match status" value="1"/>
</dbReference>
<protein>
    <recommendedName>
        <fullName evidence="3">OmpR/PhoB-type domain-containing protein</fullName>
    </recommendedName>
</protein>
<feature type="transmembrane region" description="Helical" evidence="2">
    <location>
        <begin position="120"/>
        <end position="139"/>
    </location>
</feature>
<dbReference type="InterPro" id="IPR001867">
    <property type="entry name" value="OmpR/PhoB-type_DNA-bd"/>
</dbReference>
<proteinExistence type="predicted"/>
<dbReference type="PROSITE" id="PS51755">
    <property type="entry name" value="OMPR_PHOB"/>
    <property type="match status" value="1"/>
</dbReference>
<keyword evidence="2" id="KW-0812">Transmembrane</keyword>
<feature type="non-terminal residue" evidence="4">
    <location>
        <position position="276"/>
    </location>
</feature>
<name>A0A3B0RUW4_9ZZZZ</name>
<evidence type="ECO:0000256" key="2">
    <source>
        <dbReference type="SAM" id="Phobius"/>
    </source>
</evidence>
<dbReference type="EMBL" id="UOEH01000183">
    <property type="protein sequence ID" value="VAV96007.1"/>
    <property type="molecule type" value="Genomic_DNA"/>
</dbReference>
<dbReference type="GO" id="GO:0000160">
    <property type="term" value="P:phosphorelay signal transduction system"/>
    <property type="evidence" value="ECO:0007669"/>
    <property type="project" value="InterPro"/>
</dbReference>
<keyword evidence="2" id="KW-1133">Transmembrane helix</keyword>
<dbReference type="GO" id="GO:0006355">
    <property type="term" value="P:regulation of DNA-templated transcription"/>
    <property type="evidence" value="ECO:0007669"/>
    <property type="project" value="InterPro"/>
</dbReference>